<evidence type="ECO:0000313" key="2">
    <source>
        <dbReference type="Proteomes" id="UP000041314"/>
    </source>
</evidence>
<gene>
    <name evidence="1" type="ORF">ERS008198_02786</name>
</gene>
<dbReference type="EMBL" id="CQPA01000022">
    <property type="protein sequence ID" value="CNU44245.1"/>
    <property type="molecule type" value="Genomic_DNA"/>
</dbReference>
<dbReference type="AlphaFoldDB" id="A0A655D4F1"/>
<accession>A0A655D4F1</accession>
<sequence length="72" mass="7877">MLLPGQIGNSLFRRFRFCRDPNSAGTGKRDIGTVRIKNLAASPAHKLIDIAGVVGKQNEGLKMFNRRTGIVP</sequence>
<proteinExistence type="predicted"/>
<dbReference type="Proteomes" id="UP000041314">
    <property type="component" value="Unassembled WGS sequence"/>
</dbReference>
<reference evidence="1 2" key="1">
    <citation type="submission" date="2015-03" db="EMBL/GenBank/DDBJ databases">
        <authorList>
            <consortium name="Pathogen Informatics"/>
        </authorList>
    </citation>
    <scope>NUCLEOTIDE SEQUENCE [LARGE SCALE GENOMIC DNA]</scope>
    <source>
        <strain evidence="1 2">A1104</strain>
    </source>
</reference>
<organism evidence="1 2">
    <name type="scientific">Salmonella enterica subsp. enterica serovar Bovismorbificans</name>
    <dbReference type="NCBI Taxonomy" id="58097"/>
    <lineage>
        <taxon>Bacteria</taxon>
        <taxon>Pseudomonadati</taxon>
        <taxon>Pseudomonadota</taxon>
        <taxon>Gammaproteobacteria</taxon>
        <taxon>Enterobacterales</taxon>
        <taxon>Enterobacteriaceae</taxon>
        <taxon>Salmonella</taxon>
    </lineage>
</organism>
<evidence type="ECO:0000313" key="1">
    <source>
        <dbReference type="EMBL" id="CNU44245.1"/>
    </source>
</evidence>
<name>A0A655D4F1_SALET</name>
<protein>
    <submittedName>
        <fullName evidence="1">Uncharacterized protein</fullName>
    </submittedName>
</protein>